<dbReference type="Gene3D" id="1.10.533.10">
    <property type="entry name" value="Death Domain, Fas"/>
    <property type="match status" value="1"/>
</dbReference>
<keyword evidence="4" id="KW-0391">Immunity</keyword>
<keyword evidence="3" id="KW-0399">Innate immunity</keyword>
<evidence type="ECO:0000313" key="9">
    <source>
        <dbReference type="Proteomes" id="UP000593565"/>
    </source>
</evidence>
<dbReference type="PANTHER" id="PTHR46985">
    <property type="entry name" value="NACHT, LRR AND PYD DOMAINS-CONTAINING PROTEIN 1"/>
    <property type="match status" value="1"/>
</dbReference>
<dbReference type="InterPro" id="IPR025307">
    <property type="entry name" value="FIIND_dom"/>
</dbReference>
<dbReference type="AlphaFoldDB" id="A0A7J5ZTL0"/>
<comment type="caution">
    <text evidence="8">The sequence shown here is derived from an EMBL/GenBank/DDBJ whole genome shotgun (WGS) entry which is preliminary data.</text>
</comment>
<dbReference type="InterPro" id="IPR033516">
    <property type="entry name" value="CARD8/ASC/NALP1_CARD"/>
</dbReference>
<dbReference type="InterPro" id="IPR011029">
    <property type="entry name" value="DEATH-like_dom_sf"/>
</dbReference>
<feature type="domain" description="FIIND" evidence="7">
    <location>
        <begin position="34"/>
        <end position="344"/>
    </location>
</feature>
<keyword evidence="5" id="KW-0395">Inflammatory response</keyword>
<dbReference type="GO" id="GO:0006954">
    <property type="term" value="P:inflammatory response"/>
    <property type="evidence" value="ECO:0007669"/>
    <property type="project" value="UniProtKB-KW"/>
</dbReference>
<gene>
    <name evidence="8" type="ORF">AMELA_G00256940</name>
</gene>
<evidence type="ECO:0000256" key="3">
    <source>
        <dbReference type="ARBA" id="ARBA00022588"/>
    </source>
</evidence>
<evidence type="ECO:0000259" key="7">
    <source>
        <dbReference type="PROSITE" id="PS51830"/>
    </source>
</evidence>
<dbReference type="InterPro" id="IPR001315">
    <property type="entry name" value="CARD"/>
</dbReference>
<evidence type="ECO:0000313" key="8">
    <source>
        <dbReference type="EMBL" id="KAF4073261.1"/>
    </source>
</evidence>
<dbReference type="InterPro" id="IPR051249">
    <property type="entry name" value="NLRP_Inflammasome"/>
</dbReference>
<reference evidence="8 9" key="1">
    <citation type="submission" date="2020-02" db="EMBL/GenBank/DDBJ databases">
        <title>A chromosome-scale genome assembly of the black bullhead catfish (Ameiurus melas).</title>
        <authorList>
            <person name="Wen M."/>
            <person name="Zham M."/>
            <person name="Cabau C."/>
            <person name="Klopp C."/>
            <person name="Donnadieu C."/>
            <person name="Roques C."/>
            <person name="Bouchez O."/>
            <person name="Lampietro C."/>
            <person name="Jouanno E."/>
            <person name="Herpin A."/>
            <person name="Louis A."/>
            <person name="Berthelot C."/>
            <person name="Parey E."/>
            <person name="Roest-Crollius H."/>
            <person name="Braasch I."/>
            <person name="Postlethwait J."/>
            <person name="Robinson-Rechavi M."/>
            <person name="Echchiki A."/>
            <person name="Begum T."/>
            <person name="Montfort J."/>
            <person name="Schartl M."/>
            <person name="Bobe J."/>
            <person name="Guiguen Y."/>
        </authorList>
    </citation>
    <scope>NUCLEOTIDE SEQUENCE [LARGE SCALE GENOMIC DNA]</scope>
    <source>
        <strain evidence="8">M_S1</strain>
        <tissue evidence="8">Blood</tissue>
    </source>
</reference>
<dbReference type="GO" id="GO:0005829">
    <property type="term" value="C:cytosol"/>
    <property type="evidence" value="ECO:0007669"/>
    <property type="project" value="UniProtKB-SubCell"/>
</dbReference>
<accession>A0A7J5ZTL0</accession>
<dbReference type="FunFam" id="1.10.533.10:FF:000013">
    <property type="entry name" value="Apoptosis-associated speck-like protein containing a CARD"/>
    <property type="match status" value="1"/>
</dbReference>
<evidence type="ECO:0000259" key="6">
    <source>
        <dbReference type="PROSITE" id="PS50209"/>
    </source>
</evidence>
<dbReference type="PROSITE" id="PS50209">
    <property type="entry name" value="CARD"/>
    <property type="match status" value="1"/>
</dbReference>
<protein>
    <submittedName>
        <fullName evidence="8">Uncharacterized protein</fullName>
    </submittedName>
</protein>
<dbReference type="GO" id="GO:0042981">
    <property type="term" value="P:regulation of apoptotic process"/>
    <property type="evidence" value="ECO:0007669"/>
    <property type="project" value="InterPro"/>
</dbReference>
<feature type="domain" description="CARD" evidence="6">
    <location>
        <begin position="257"/>
        <end position="341"/>
    </location>
</feature>
<evidence type="ECO:0000256" key="1">
    <source>
        <dbReference type="ARBA" id="ARBA00004514"/>
    </source>
</evidence>
<dbReference type="EMBL" id="JAAGNN010000024">
    <property type="protein sequence ID" value="KAF4073261.1"/>
    <property type="molecule type" value="Genomic_DNA"/>
</dbReference>
<dbReference type="Pfam" id="PF23679">
    <property type="entry name" value="UPA-FIIND"/>
    <property type="match status" value="2"/>
</dbReference>
<dbReference type="GO" id="GO:0045087">
    <property type="term" value="P:innate immune response"/>
    <property type="evidence" value="ECO:0007669"/>
    <property type="project" value="UniProtKB-KW"/>
</dbReference>
<evidence type="ECO:0000256" key="5">
    <source>
        <dbReference type="ARBA" id="ARBA00023198"/>
    </source>
</evidence>
<dbReference type="Pfam" id="PF00619">
    <property type="entry name" value="CARD"/>
    <property type="match status" value="1"/>
</dbReference>
<dbReference type="SUPFAM" id="SSF47986">
    <property type="entry name" value="DEATH domain"/>
    <property type="match status" value="1"/>
</dbReference>
<sequence length="344" mass="38552">MEAVSKMAFLHHRNGSGTISKSTLHNDPGNPSADPELFTPILDVNCAEDKNTDEYRFLCPHAGHFKCKLTNIVFEMESKGEVLYRIVSWDCHLLNGLPQKEPAGPLYNFDSPEGCIRRLHFPHCKGKAKLTVAHVAGGKVEIIQPLTVTETHVIVNIQHLCCFGLTLPWTGSPIRAQVLLFYKRITEHSRSKLHIHLLPANVPVKEAAIFRRDCGSNYHPTFEVQFNIEAAEVTLTLSDRKGKEVWTSPPVLLTGADFVDKHKAELIQRFNSVMEVADCLNSKNMINAEMYSKIQAKPTPQEKMRELCACLDSGGKASKEEFYDFLVKNHSGLVDDLKSESDQS</sequence>
<dbReference type="Proteomes" id="UP000593565">
    <property type="component" value="Unassembled WGS sequence"/>
</dbReference>
<evidence type="ECO:0000256" key="4">
    <source>
        <dbReference type="ARBA" id="ARBA00022859"/>
    </source>
</evidence>
<dbReference type="PANTHER" id="PTHR46985:SF2">
    <property type="entry name" value="APOPTOSIS-ASSOCIATED SPECK-LIKE PROTEIN CONTAINING A CARD"/>
    <property type="match status" value="1"/>
</dbReference>
<keyword evidence="2" id="KW-0963">Cytoplasm</keyword>
<dbReference type="PROSITE" id="PS51830">
    <property type="entry name" value="FIIND"/>
    <property type="match status" value="1"/>
</dbReference>
<organism evidence="8 9">
    <name type="scientific">Ameiurus melas</name>
    <name type="common">Black bullhead</name>
    <name type="synonym">Silurus melas</name>
    <dbReference type="NCBI Taxonomy" id="219545"/>
    <lineage>
        <taxon>Eukaryota</taxon>
        <taxon>Metazoa</taxon>
        <taxon>Chordata</taxon>
        <taxon>Craniata</taxon>
        <taxon>Vertebrata</taxon>
        <taxon>Euteleostomi</taxon>
        <taxon>Actinopterygii</taxon>
        <taxon>Neopterygii</taxon>
        <taxon>Teleostei</taxon>
        <taxon>Ostariophysi</taxon>
        <taxon>Siluriformes</taxon>
        <taxon>Ictaluridae</taxon>
        <taxon>Ameiurus</taxon>
    </lineage>
</organism>
<proteinExistence type="predicted"/>
<dbReference type="Pfam" id="PF13553">
    <property type="entry name" value="FIIND"/>
    <property type="match status" value="1"/>
</dbReference>
<evidence type="ECO:0000256" key="2">
    <source>
        <dbReference type="ARBA" id="ARBA00022490"/>
    </source>
</evidence>
<dbReference type="CDD" id="cd08330">
    <property type="entry name" value="CARD_ASC_NALP1"/>
    <property type="match status" value="1"/>
</dbReference>
<keyword evidence="9" id="KW-1185">Reference proteome</keyword>
<comment type="subcellular location">
    <subcellularLocation>
        <location evidence="1">Cytoplasm</location>
        <location evidence="1">Cytosol</location>
    </subcellularLocation>
</comment>
<name>A0A7J5ZTL0_AMEME</name>